<gene>
    <name evidence="2" type="ORF">METZ01_LOCUS270411</name>
</gene>
<evidence type="ECO:0000259" key="1">
    <source>
        <dbReference type="Pfam" id="PF03417"/>
    </source>
</evidence>
<evidence type="ECO:0000313" key="2">
    <source>
        <dbReference type="EMBL" id="SVC17557.1"/>
    </source>
</evidence>
<reference evidence="2" key="1">
    <citation type="submission" date="2018-05" db="EMBL/GenBank/DDBJ databases">
        <authorList>
            <person name="Lanie J.A."/>
            <person name="Ng W.-L."/>
            <person name="Kazmierczak K.M."/>
            <person name="Andrzejewski T.M."/>
            <person name="Davidsen T.M."/>
            <person name="Wayne K.J."/>
            <person name="Tettelin H."/>
            <person name="Glass J.I."/>
            <person name="Rusch D."/>
            <person name="Podicherti R."/>
            <person name="Tsui H.-C.T."/>
            <person name="Winkler M.E."/>
        </authorList>
    </citation>
    <scope>NUCLEOTIDE SEQUENCE</scope>
</reference>
<proteinExistence type="predicted"/>
<name>A0A382K3B3_9ZZZZ</name>
<dbReference type="Pfam" id="PF03417">
    <property type="entry name" value="AAT"/>
    <property type="match status" value="1"/>
</dbReference>
<protein>
    <recommendedName>
        <fullName evidence="1">Peptidase C45 hydrolase domain-containing protein</fullName>
    </recommendedName>
</protein>
<sequence length="244" mass="27069">MSDLPFLDLHGNDFERGMKHGRVLKQAISENLETYFERFNASGLSADNARQEGKKWAEVIAKQNAAYTKEMEGIAEGSGHVLSDIAMLNARYEITFGLMKEEAAVIDLNDQADGCTTFGVLPQTTDNGHTILGQNWDWLVGVYGRCTLMRVKREQGPDFICYTEAGIVGGKMGVNQHGIGMVENGLVSDHDGHNRYEKPFHVRCREVLDAETFDMALLPILASRRVCSANFMIGHADGEIINLE</sequence>
<dbReference type="Gene3D" id="3.60.60.10">
    <property type="entry name" value="Penicillin V Acylase, Chain A"/>
    <property type="match status" value="1"/>
</dbReference>
<feature type="domain" description="Peptidase C45 hydrolase" evidence="1">
    <location>
        <begin position="125"/>
        <end position="241"/>
    </location>
</feature>
<dbReference type="InterPro" id="IPR047794">
    <property type="entry name" value="C45_proenzyme-like"/>
</dbReference>
<dbReference type="InterPro" id="IPR047801">
    <property type="entry name" value="Peptidase_C45"/>
</dbReference>
<dbReference type="InterPro" id="IPR005079">
    <property type="entry name" value="Peptidase_C45_hydrolase"/>
</dbReference>
<accession>A0A382K3B3</accession>
<dbReference type="NCBIfam" id="NF040521">
    <property type="entry name" value="C45_proenzyme"/>
    <property type="match status" value="1"/>
</dbReference>
<dbReference type="AlphaFoldDB" id="A0A382K3B3"/>
<dbReference type="EMBL" id="UINC01077435">
    <property type="protein sequence ID" value="SVC17557.1"/>
    <property type="molecule type" value="Genomic_DNA"/>
</dbReference>
<dbReference type="PANTHER" id="PTHR34180">
    <property type="entry name" value="PEPTIDASE C45"/>
    <property type="match status" value="1"/>
</dbReference>
<dbReference type="Gene3D" id="1.10.10.2120">
    <property type="match status" value="1"/>
</dbReference>
<organism evidence="2">
    <name type="scientific">marine metagenome</name>
    <dbReference type="NCBI Taxonomy" id="408172"/>
    <lineage>
        <taxon>unclassified sequences</taxon>
        <taxon>metagenomes</taxon>
        <taxon>ecological metagenomes</taxon>
    </lineage>
</organism>
<dbReference type="PANTHER" id="PTHR34180:SF1">
    <property type="entry name" value="BETA-ALANYL-DOPAMINE_CARCININE HYDROLASE"/>
    <property type="match status" value="1"/>
</dbReference>
<feature type="non-terminal residue" evidence="2">
    <location>
        <position position="244"/>
    </location>
</feature>